<comment type="subcellular location">
    <subcellularLocation>
        <location evidence="2">Membrane</location>
    </subcellularLocation>
</comment>
<keyword evidence="7" id="KW-0902">Two-component regulatory system</keyword>
<evidence type="ECO:0000256" key="2">
    <source>
        <dbReference type="ARBA" id="ARBA00004370"/>
    </source>
</evidence>
<feature type="domain" description="Histidine kinase" evidence="9">
    <location>
        <begin position="215"/>
        <end position="430"/>
    </location>
</feature>
<evidence type="ECO:0000256" key="3">
    <source>
        <dbReference type="ARBA" id="ARBA00012438"/>
    </source>
</evidence>
<dbReference type="CDD" id="cd00082">
    <property type="entry name" value="HisKA"/>
    <property type="match status" value="1"/>
</dbReference>
<dbReference type="OrthoDB" id="112712at2"/>
<accession>A0A1M5LW83</accession>
<dbReference type="FunFam" id="1.10.287.130:FF:000001">
    <property type="entry name" value="Two-component sensor histidine kinase"/>
    <property type="match status" value="1"/>
</dbReference>
<dbReference type="STRING" id="1123382.SAMN02745221_00771"/>
<feature type="transmembrane region" description="Helical" evidence="8">
    <location>
        <begin position="20"/>
        <end position="39"/>
    </location>
</feature>
<dbReference type="PROSITE" id="PS50109">
    <property type="entry name" value="HIS_KIN"/>
    <property type="match status" value="1"/>
</dbReference>
<dbReference type="Pfam" id="PF00512">
    <property type="entry name" value="HisKA"/>
    <property type="match status" value="1"/>
</dbReference>
<evidence type="ECO:0000259" key="9">
    <source>
        <dbReference type="PROSITE" id="PS50109"/>
    </source>
</evidence>
<comment type="catalytic activity">
    <reaction evidence="1">
        <text>ATP + protein L-histidine = ADP + protein N-phospho-L-histidine.</text>
        <dbReference type="EC" id="2.7.13.3"/>
    </reaction>
</comment>
<evidence type="ECO:0000256" key="7">
    <source>
        <dbReference type="ARBA" id="ARBA00023012"/>
    </source>
</evidence>
<reference evidence="11" key="1">
    <citation type="submission" date="2016-11" db="EMBL/GenBank/DDBJ databases">
        <authorList>
            <person name="Varghese N."/>
            <person name="Submissions S."/>
        </authorList>
    </citation>
    <scope>NUCLEOTIDE SEQUENCE [LARGE SCALE GENOMIC DNA]</scope>
    <source>
        <strain evidence="11">DSM 11003</strain>
    </source>
</reference>
<dbReference type="Pfam" id="PF02518">
    <property type="entry name" value="HATPase_c"/>
    <property type="match status" value="1"/>
</dbReference>
<dbReference type="InterPro" id="IPR003661">
    <property type="entry name" value="HisK_dim/P_dom"/>
</dbReference>
<dbReference type="InterPro" id="IPR005467">
    <property type="entry name" value="His_kinase_dom"/>
</dbReference>
<proteinExistence type="predicted"/>
<dbReference type="SMART" id="SM00388">
    <property type="entry name" value="HisKA"/>
    <property type="match status" value="1"/>
</dbReference>
<sequence length="435" mass="49713">MNNSLISHLLEDNTQHHNFFILKLVSFLLAVIVPVTILMKISGLTTPNLSLTNIVKVVTASALILLFLRSILKVYGKHNASKWLVITSIFSIFMMFRTAAYAALEVHTILYLTIILSIFYFDYRLVIYATFLCIAGDYVFSLFFPQSIPTGGSAAEQFIRYLNYTWAGMAGSMGTYTMRQLLHLASELKYTNDRLQEDIEKEKKLEQILKDFIAAASHELKSPLGIIQSYAEALRDGLKPNKQEQYLNTIINETSYMGKLVNDMLDLSRLENGYAEITKQEFDIYQLTAKIIQRWQSWIEEKNLQCQIINQTAYPRVIGDYSKIEICLTNFITNALQNTPPGQKITIHIQEEEKHILWAIENEGSHLAEKDLQKVWLPFYRTDKSHSKEYRGTGLGLAITQNILNLHKSHYGVKNTSKGVCFYFSLPQAFSSVQG</sequence>
<feature type="transmembrane region" description="Helical" evidence="8">
    <location>
        <begin position="83"/>
        <end position="104"/>
    </location>
</feature>
<dbReference type="RefSeq" id="WP_073090326.1">
    <property type="nucleotide sequence ID" value="NZ_FQWY01000009.1"/>
</dbReference>
<evidence type="ECO:0000256" key="4">
    <source>
        <dbReference type="ARBA" id="ARBA00022553"/>
    </source>
</evidence>
<dbReference type="GO" id="GO:0000155">
    <property type="term" value="F:phosphorelay sensor kinase activity"/>
    <property type="evidence" value="ECO:0007669"/>
    <property type="project" value="InterPro"/>
</dbReference>
<dbReference type="InterPro" id="IPR036890">
    <property type="entry name" value="HATPase_C_sf"/>
</dbReference>
<organism evidence="10 11">
    <name type="scientific">Thermosyntropha lipolytica DSM 11003</name>
    <dbReference type="NCBI Taxonomy" id="1123382"/>
    <lineage>
        <taxon>Bacteria</taxon>
        <taxon>Bacillati</taxon>
        <taxon>Bacillota</taxon>
        <taxon>Clostridia</taxon>
        <taxon>Eubacteriales</taxon>
        <taxon>Syntrophomonadaceae</taxon>
        <taxon>Thermosyntropha</taxon>
    </lineage>
</organism>
<protein>
    <recommendedName>
        <fullName evidence="3">histidine kinase</fullName>
        <ecNumber evidence="3">2.7.13.3</ecNumber>
    </recommendedName>
</protein>
<dbReference type="InterPro" id="IPR036097">
    <property type="entry name" value="HisK_dim/P_sf"/>
</dbReference>
<keyword evidence="4" id="KW-0597">Phosphoprotein</keyword>
<dbReference type="Gene3D" id="1.10.287.130">
    <property type="match status" value="1"/>
</dbReference>
<dbReference type="PANTHER" id="PTHR45453:SF1">
    <property type="entry name" value="PHOSPHATE REGULON SENSOR PROTEIN PHOR"/>
    <property type="match status" value="1"/>
</dbReference>
<dbReference type="PANTHER" id="PTHR45453">
    <property type="entry name" value="PHOSPHATE REGULON SENSOR PROTEIN PHOR"/>
    <property type="match status" value="1"/>
</dbReference>
<dbReference type="SMART" id="SM00387">
    <property type="entry name" value="HATPase_c"/>
    <property type="match status" value="1"/>
</dbReference>
<dbReference type="GO" id="GO:0005886">
    <property type="term" value="C:plasma membrane"/>
    <property type="evidence" value="ECO:0007669"/>
    <property type="project" value="TreeGrafter"/>
</dbReference>
<feature type="transmembrane region" description="Helical" evidence="8">
    <location>
        <begin position="125"/>
        <end position="144"/>
    </location>
</feature>
<evidence type="ECO:0000256" key="5">
    <source>
        <dbReference type="ARBA" id="ARBA00022679"/>
    </source>
</evidence>
<dbReference type="EMBL" id="FQWY01000009">
    <property type="protein sequence ID" value="SHG69382.1"/>
    <property type="molecule type" value="Genomic_DNA"/>
</dbReference>
<dbReference type="Proteomes" id="UP000242329">
    <property type="component" value="Unassembled WGS sequence"/>
</dbReference>
<keyword evidence="8" id="KW-0472">Membrane</keyword>
<feature type="transmembrane region" description="Helical" evidence="8">
    <location>
        <begin position="51"/>
        <end position="71"/>
    </location>
</feature>
<dbReference type="InterPro" id="IPR004358">
    <property type="entry name" value="Sig_transdc_His_kin-like_C"/>
</dbReference>
<keyword evidence="6 10" id="KW-0418">Kinase</keyword>
<dbReference type="GO" id="GO:0016036">
    <property type="term" value="P:cellular response to phosphate starvation"/>
    <property type="evidence" value="ECO:0007669"/>
    <property type="project" value="TreeGrafter"/>
</dbReference>
<dbReference type="InterPro" id="IPR050351">
    <property type="entry name" value="BphY/WalK/GraS-like"/>
</dbReference>
<keyword evidence="11" id="KW-1185">Reference proteome</keyword>
<dbReference type="Gene3D" id="3.30.565.10">
    <property type="entry name" value="Histidine kinase-like ATPase, C-terminal domain"/>
    <property type="match status" value="1"/>
</dbReference>
<evidence type="ECO:0000256" key="8">
    <source>
        <dbReference type="SAM" id="Phobius"/>
    </source>
</evidence>
<dbReference type="AlphaFoldDB" id="A0A1M5LW83"/>
<dbReference type="GO" id="GO:0004721">
    <property type="term" value="F:phosphoprotein phosphatase activity"/>
    <property type="evidence" value="ECO:0007669"/>
    <property type="project" value="TreeGrafter"/>
</dbReference>
<dbReference type="PRINTS" id="PR00344">
    <property type="entry name" value="BCTRLSENSOR"/>
</dbReference>
<dbReference type="SUPFAM" id="SSF47384">
    <property type="entry name" value="Homodimeric domain of signal transducing histidine kinase"/>
    <property type="match status" value="1"/>
</dbReference>
<dbReference type="EC" id="2.7.13.3" evidence="3"/>
<keyword evidence="8" id="KW-1133">Transmembrane helix</keyword>
<keyword evidence="5" id="KW-0808">Transferase</keyword>
<evidence type="ECO:0000313" key="11">
    <source>
        <dbReference type="Proteomes" id="UP000242329"/>
    </source>
</evidence>
<name>A0A1M5LW83_9FIRM</name>
<evidence type="ECO:0000256" key="6">
    <source>
        <dbReference type="ARBA" id="ARBA00022777"/>
    </source>
</evidence>
<evidence type="ECO:0000256" key="1">
    <source>
        <dbReference type="ARBA" id="ARBA00000085"/>
    </source>
</evidence>
<keyword evidence="8" id="KW-0812">Transmembrane</keyword>
<evidence type="ECO:0000313" key="10">
    <source>
        <dbReference type="EMBL" id="SHG69382.1"/>
    </source>
</evidence>
<dbReference type="InterPro" id="IPR003594">
    <property type="entry name" value="HATPase_dom"/>
</dbReference>
<gene>
    <name evidence="10" type="ORF">SAMN02745221_00771</name>
</gene>
<dbReference type="SUPFAM" id="SSF55874">
    <property type="entry name" value="ATPase domain of HSP90 chaperone/DNA topoisomerase II/histidine kinase"/>
    <property type="match status" value="1"/>
</dbReference>